<dbReference type="InterPro" id="IPR044669">
    <property type="entry name" value="YneE/VCCN1/2-like"/>
</dbReference>
<organism evidence="10 11">
    <name type="scientific">Botryobasidium botryosum (strain FD-172 SS1)</name>
    <dbReference type="NCBI Taxonomy" id="930990"/>
    <lineage>
        <taxon>Eukaryota</taxon>
        <taxon>Fungi</taxon>
        <taxon>Dikarya</taxon>
        <taxon>Basidiomycota</taxon>
        <taxon>Agaricomycotina</taxon>
        <taxon>Agaricomycetes</taxon>
        <taxon>Cantharellales</taxon>
        <taxon>Botryobasidiaceae</taxon>
        <taxon>Botryobasidium</taxon>
    </lineage>
</organism>
<feature type="region of interest" description="Disordered" evidence="8">
    <location>
        <begin position="197"/>
        <end position="249"/>
    </location>
</feature>
<dbReference type="STRING" id="930990.A0A067M4P6"/>
<dbReference type="AlphaFoldDB" id="A0A067M4P6"/>
<evidence type="ECO:0000256" key="6">
    <source>
        <dbReference type="ARBA" id="ARBA00023065"/>
    </source>
</evidence>
<keyword evidence="3" id="KW-1003">Cell membrane</keyword>
<evidence type="ECO:0000256" key="2">
    <source>
        <dbReference type="ARBA" id="ARBA00022448"/>
    </source>
</evidence>
<feature type="transmembrane region" description="Helical" evidence="9">
    <location>
        <begin position="20"/>
        <end position="41"/>
    </location>
</feature>
<evidence type="ECO:0000256" key="3">
    <source>
        <dbReference type="ARBA" id="ARBA00022475"/>
    </source>
</evidence>
<evidence type="ECO:0000256" key="5">
    <source>
        <dbReference type="ARBA" id="ARBA00022989"/>
    </source>
</evidence>
<comment type="subcellular location">
    <subcellularLocation>
        <location evidence="1">Cell membrane</location>
        <topology evidence="1">Multi-pass membrane protein</topology>
    </subcellularLocation>
</comment>
<dbReference type="Proteomes" id="UP000027195">
    <property type="component" value="Unassembled WGS sequence"/>
</dbReference>
<keyword evidence="6" id="KW-0406">Ion transport</keyword>
<reference evidence="11" key="1">
    <citation type="journal article" date="2014" name="Proc. Natl. Acad. Sci. U.S.A.">
        <title>Extensive sampling of basidiomycete genomes demonstrates inadequacy of the white-rot/brown-rot paradigm for wood decay fungi.</title>
        <authorList>
            <person name="Riley R."/>
            <person name="Salamov A.A."/>
            <person name="Brown D.W."/>
            <person name="Nagy L.G."/>
            <person name="Floudas D."/>
            <person name="Held B.W."/>
            <person name="Levasseur A."/>
            <person name="Lombard V."/>
            <person name="Morin E."/>
            <person name="Otillar R."/>
            <person name="Lindquist E.A."/>
            <person name="Sun H."/>
            <person name="LaButti K.M."/>
            <person name="Schmutz J."/>
            <person name="Jabbour D."/>
            <person name="Luo H."/>
            <person name="Baker S.E."/>
            <person name="Pisabarro A.G."/>
            <person name="Walton J.D."/>
            <person name="Blanchette R.A."/>
            <person name="Henrissat B."/>
            <person name="Martin F."/>
            <person name="Cullen D."/>
            <person name="Hibbett D.S."/>
            <person name="Grigoriev I.V."/>
        </authorList>
    </citation>
    <scope>NUCLEOTIDE SEQUENCE [LARGE SCALE GENOMIC DNA]</scope>
    <source>
        <strain evidence="11">FD-172 SS1</strain>
    </source>
</reference>
<keyword evidence="2" id="KW-0813">Transport</keyword>
<evidence type="ECO:0000313" key="11">
    <source>
        <dbReference type="Proteomes" id="UP000027195"/>
    </source>
</evidence>
<name>A0A067M4P6_BOTB1</name>
<dbReference type="OrthoDB" id="1368at2759"/>
<dbReference type="InParanoid" id="A0A067M4P6"/>
<evidence type="ECO:0000256" key="8">
    <source>
        <dbReference type="SAM" id="MobiDB-lite"/>
    </source>
</evidence>
<dbReference type="PANTHER" id="PTHR33281">
    <property type="entry name" value="UPF0187 PROTEIN YNEE"/>
    <property type="match status" value="1"/>
</dbReference>
<evidence type="ECO:0000256" key="1">
    <source>
        <dbReference type="ARBA" id="ARBA00004651"/>
    </source>
</evidence>
<gene>
    <name evidence="10" type="ORF">BOTBODRAFT_39527</name>
</gene>
<evidence type="ECO:0000256" key="7">
    <source>
        <dbReference type="ARBA" id="ARBA00023136"/>
    </source>
</evidence>
<keyword evidence="11" id="KW-1185">Reference proteome</keyword>
<dbReference type="EMBL" id="KL198131">
    <property type="protein sequence ID" value="KDQ06561.1"/>
    <property type="molecule type" value="Genomic_DNA"/>
</dbReference>
<evidence type="ECO:0000256" key="9">
    <source>
        <dbReference type="SAM" id="Phobius"/>
    </source>
</evidence>
<proteinExistence type="predicted"/>
<dbReference type="GO" id="GO:0005254">
    <property type="term" value="F:chloride channel activity"/>
    <property type="evidence" value="ECO:0007669"/>
    <property type="project" value="InterPro"/>
</dbReference>
<sequence length="464" mass="52805">MPSKPAKNPFTRERLKSTVIRSIIVEMIIFSGLAAIITWVSKKYHNLGVNPQMITVLGTVIGFTITFRTTSAYDRYWEGRKLWTSFHTCSRNLAQIIWIHVPLENKKPADSSSAEDPQYRLKSIIEKKTMINVIEAMGPAVKLRDEPGILYEDLYPLLSGLPHFASPDPDYRNNDHTSPLLHYDDWVARNQGEVEPRLRPRNHAGPWRPTSEPNSFDTRADEKDEVRETPNPALHTNGQASSEIDLEKNPSVLFRDPVAQPDELKKARLPPPFRLSELIPILEFFKYLYQGMKRIAGGKEKREEERLARESKEKMPKDNIPLELCLFLNSYYAVLMERGSLQAATCTAFVNSLSALQDCMLNLERIKSTPIGYDLNDLNLDKFCKGISRELIQITAHQKMDPRKFVFSEWNRPLEPALGKGVTASTILNDKAYNVAKCEHVARGVLLSGHRKECLVDDSKKTSS</sequence>
<accession>A0A067M4P6</accession>
<evidence type="ECO:0000256" key="4">
    <source>
        <dbReference type="ARBA" id="ARBA00022692"/>
    </source>
</evidence>
<protein>
    <submittedName>
        <fullName evidence="10">Uncharacterized protein</fullName>
    </submittedName>
</protein>
<keyword evidence="7 9" id="KW-0472">Membrane</keyword>
<evidence type="ECO:0000313" key="10">
    <source>
        <dbReference type="EMBL" id="KDQ06561.1"/>
    </source>
</evidence>
<feature type="compositionally biased region" description="Basic and acidic residues" evidence="8">
    <location>
        <begin position="218"/>
        <end position="228"/>
    </location>
</feature>
<keyword evidence="4 9" id="KW-0812">Transmembrane</keyword>
<dbReference type="Pfam" id="PF25539">
    <property type="entry name" value="Bestrophin_2"/>
    <property type="match status" value="1"/>
</dbReference>
<keyword evidence="5 9" id="KW-1133">Transmembrane helix</keyword>
<dbReference type="GO" id="GO:0005886">
    <property type="term" value="C:plasma membrane"/>
    <property type="evidence" value="ECO:0007669"/>
    <property type="project" value="UniProtKB-SubCell"/>
</dbReference>
<dbReference type="PANTHER" id="PTHR33281:SF19">
    <property type="entry name" value="VOLTAGE-DEPENDENT ANION CHANNEL-FORMING PROTEIN YNEE"/>
    <property type="match status" value="1"/>
</dbReference>
<dbReference type="HOGENOM" id="CLU_029790_6_1_1"/>